<accession>A0A814U590</accession>
<sequence length="204" mass="22683">MRTEDEKFNALLGRLRRGGCTDTDYELLQTRVVGGGEVESLNLIDWKQAPMLVFRNELLTLLNNLAVASRSLETNEAVFRLGMPVLLTDNIATELGLSNGSSGTFHSLVYTEPTDDEDKTINETQSSSSVDPAQPKRFPPNTVTLKYPSYALIEIQKSKIKSDLERLSEKLVPIPTIKKTFEVDVKDLLSPSQVKKAGNKTKIK</sequence>
<protein>
    <submittedName>
        <fullName evidence="2">Uncharacterized protein</fullName>
    </submittedName>
</protein>
<reference evidence="2" key="1">
    <citation type="submission" date="2021-02" db="EMBL/GenBank/DDBJ databases">
        <authorList>
            <person name="Nowell W R."/>
        </authorList>
    </citation>
    <scope>NUCLEOTIDE SEQUENCE</scope>
</reference>
<dbReference type="Proteomes" id="UP000681722">
    <property type="component" value="Unassembled WGS sequence"/>
</dbReference>
<evidence type="ECO:0000313" key="4">
    <source>
        <dbReference type="Proteomes" id="UP000663829"/>
    </source>
</evidence>
<keyword evidence="4" id="KW-1185">Reference proteome</keyword>
<comment type="caution">
    <text evidence="2">The sequence shown here is derived from an EMBL/GenBank/DDBJ whole genome shotgun (WGS) entry which is preliminary data.</text>
</comment>
<organism evidence="2 4">
    <name type="scientific">Didymodactylos carnosus</name>
    <dbReference type="NCBI Taxonomy" id="1234261"/>
    <lineage>
        <taxon>Eukaryota</taxon>
        <taxon>Metazoa</taxon>
        <taxon>Spiralia</taxon>
        <taxon>Gnathifera</taxon>
        <taxon>Rotifera</taxon>
        <taxon>Eurotatoria</taxon>
        <taxon>Bdelloidea</taxon>
        <taxon>Philodinida</taxon>
        <taxon>Philodinidae</taxon>
        <taxon>Didymodactylos</taxon>
    </lineage>
</organism>
<feature type="region of interest" description="Disordered" evidence="1">
    <location>
        <begin position="107"/>
        <end position="142"/>
    </location>
</feature>
<gene>
    <name evidence="2" type="ORF">GPM918_LOCUS22187</name>
    <name evidence="3" type="ORF">SRO942_LOCUS22190</name>
</gene>
<dbReference type="Proteomes" id="UP000663829">
    <property type="component" value="Unassembled WGS sequence"/>
</dbReference>
<dbReference type="EMBL" id="CAJNOQ010007518">
    <property type="protein sequence ID" value="CAF1171073.1"/>
    <property type="molecule type" value="Genomic_DNA"/>
</dbReference>
<dbReference type="AlphaFoldDB" id="A0A814U590"/>
<feature type="non-terminal residue" evidence="2">
    <location>
        <position position="204"/>
    </location>
</feature>
<dbReference type="EMBL" id="CAJOBC010007520">
    <property type="protein sequence ID" value="CAF3935022.1"/>
    <property type="molecule type" value="Genomic_DNA"/>
</dbReference>
<evidence type="ECO:0000313" key="2">
    <source>
        <dbReference type="EMBL" id="CAF1171073.1"/>
    </source>
</evidence>
<name>A0A814U590_9BILA</name>
<evidence type="ECO:0000313" key="3">
    <source>
        <dbReference type="EMBL" id="CAF3935022.1"/>
    </source>
</evidence>
<feature type="compositionally biased region" description="Polar residues" evidence="1">
    <location>
        <begin position="122"/>
        <end position="131"/>
    </location>
</feature>
<proteinExistence type="predicted"/>
<dbReference type="OrthoDB" id="10027735at2759"/>
<evidence type="ECO:0000256" key="1">
    <source>
        <dbReference type="SAM" id="MobiDB-lite"/>
    </source>
</evidence>